<sequence>MKRLGLIVALIALAAPEMASAQARACITAPEAEAMTLVAMPDILRETGRVCGARLPGTSLIRGGGSLISKYESAAQQAWPAARAAIVKLSDPAIDTLLQSDYARPLLTSLLVPFIVGRIGLEDCGTIDRLVTQLSPLPPRNMAGVVVTALQYLKTEKTRGRQVAVPDLPLCANGN</sequence>
<evidence type="ECO:0000313" key="3">
    <source>
        <dbReference type="Proteomes" id="UP000536441"/>
    </source>
</evidence>
<evidence type="ECO:0000256" key="1">
    <source>
        <dbReference type="SAM" id="SignalP"/>
    </source>
</evidence>
<dbReference type="EMBL" id="JABMCH010000064">
    <property type="protein sequence ID" value="NUU47569.1"/>
    <property type="molecule type" value="Genomic_DNA"/>
</dbReference>
<protein>
    <submittedName>
        <fullName evidence="2">Uncharacterized protein</fullName>
    </submittedName>
</protein>
<organism evidence="2 3">
    <name type="scientific">Sphingomonas zeae</name>
    <dbReference type="NCBI Taxonomy" id="1646122"/>
    <lineage>
        <taxon>Bacteria</taxon>
        <taxon>Pseudomonadati</taxon>
        <taxon>Pseudomonadota</taxon>
        <taxon>Alphaproteobacteria</taxon>
        <taxon>Sphingomonadales</taxon>
        <taxon>Sphingomonadaceae</taxon>
        <taxon>Sphingomonas</taxon>
    </lineage>
</organism>
<keyword evidence="1" id="KW-0732">Signal</keyword>
<gene>
    <name evidence="2" type="ORF">HP438_11340</name>
</gene>
<dbReference type="AlphaFoldDB" id="A0A7Y6EFP9"/>
<feature type="signal peptide" evidence="1">
    <location>
        <begin position="1"/>
        <end position="21"/>
    </location>
</feature>
<dbReference type="Proteomes" id="UP000536441">
    <property type="component" value="Unassembled WGS sequence"/>
</dbReference>
<evidence type="ECO:0000313" key="2">
    <source>
        <dbReference type="EMBL" id="NUU47569.1"/>
    </source>
</evidence>
<reference evidence="2 3" key="1">
    <citation type="submission" date="2020-05" db="EMBL/GenBank/DDBJ databases">
        <title>Genome Sequencing of Type Strains.</title>
        <authorList>
            <person name="Lemaire J.F."/>
            <person name="Inderbitzin P."/>
            <person name="Gregorio O.A."/>
            <person name="Collins S.B."/>
            <person name="Wespe N."/>
            <person name="Knight-Connoni V."/>
        </authorList>
    </citation>
    <scope>NUCLEOTIDE SEQUENCE [LARGE SCALE GENOMIC DNA]</scope>
    <source>
        <strain evidence="2 3">DSM 100049</strain>
    </source>
</reference>
<name>A0A7Y6EFP9_9SPHN</name>
<comment type="caution">
    <text evidence="2">The sequence shown here is derived from an EMBL/GenBank/DDBJ whole genome shotgun (WGS) entry which is preliminary data.</text>
</comment>
<dbReference type="RefSeq" id="WP_175312164.1">
    <property type="nucleotide sequence ID" value="NZ_CBCRYR010000001.1"/>
</dbReference>
<accession>A0A7Y6EFP9</accession>
<feature type="chain" id="PRO_5031073468" evidence="1">
    <location>
        <begin position="22"/>
        <end position="175"/>
    </location>
</feature>
<keyword evidence="3" id="KW-1185">Reference proteome</keyword>
<proteinExistence type="predicted"/>